<dbReference type="Proteomes" id="UP000019150">
    <property type="component" value="Chromosome"/>
</dbReference>
<name>W5TBA8_9NOCA</name>
<reference evidence="1 2" key="1">
    <citation type="journal article" date="2014" name="Appl. Environ. Microbiol.">
        <title>Insights into the Microbial Degradation of Rubber and Gutta-Percha by Analysis of the Complete Genome of Nocardia nova SH22a.</title>
        <authorList>
            <person name="Luo Q."/>
            <person name="Hiessl S."/>
            <person name="Poehlein A."/>
            <person name="Daniel R."/>
            <person name="Steinbuchel A."/>
        </authorList>
    </citation>
    <scope>NUCLEOTIDE SEQUENCE [LARGE SCALE GENOMIC DNA]</scope>
    <source>
        <strain evidence="1">SH22a</strain>
    </source>
</reference>
<organism evidence="1 2">
    <name type="scientific">Nocardia nova SH22a</name>
    <dbReference type="NCBI Taxonomy" id="1415166"/>
    <lineage>
        <taxon>Bacteria</taxon>
        <taxon>Bacillati</taxon>
        <taxon>Actinomycetota</taxon>
        <taxon>Actinomycetes</taxon>
        <taxon>Mycobacteriales</taxon>
        <taxon>Nocardiaceae</taxon>
        <taxon>Nocardia</taxon>
    </lineage>
</organism>
<evidence type="ECO:0000313" key="2">
    <source>
        <dbReference type="Proteomes" id="UP000019150"/>
    </source>
</evidence>
<sequence length="104" mass="10629">MFLQFNPDDIAVAFSTNADVATTAAGVVHANSAACMPISAGADPVSFGLSAAFTRYQVGFGTICDNGFVKTHEGNGKLPEQVTGVHTTDVKGSSRVGSTLFGSD</sequence>
<dbReference type="AlphaFoldDB" id="W5TBA8"/>
<keyword evidence="2" id="KW-1185">Reference proteome</keyword>
<dbReference type="STRING" id="1415166.NONO_c16130"/>
<dbReference type="eggNOG" id="ENOG5032FXK">
    <property type="taxonomic scope" value="Bacteria"/>
</dbReference>
<dbReference type="KEGG" id="nno:NONO_c16130"/>
<accession>W5TBA8</accession>
<protein>
    <submittedName>
        <fullName evidence="1">Uncharacterized protein</fullName>
    </submittedName>
</protein>
<dbReference type="EMBL" id="CP006850">
    <property type="protein sequence ID" value="AHH16414.1"/>
    <property type="molecule type" value="Genomic_DNA"/>
</dbReference>
<gene>
    <name evidence="1" type="ORF">NONO_c16130</name>
</gene>
<proteinExistence type="predicted"/>
<evidence type="ECO:0000313" key="1">
    <source>
        <dbReference type="EMBL" id="AHH16414.1"/>
    </source>
</evidence>
<dbReference type="RefSeq" id="WP_025347924.1">
    <property type="nucleotide sequence ID" value="NZ_CP006850.1"/>
</dbReference>
<dbReference type="HOGENOM" id="CLU_2247214_0_0_11"/>
<dbReference type="PATRIC" id="fig|1415166.3.peg.1640"/>